<evidence type="ECO:0000256" key="1">
    <source>
        <dbReference type="ARBA" id="ARBA00007596"/>
    </source>
</evidence>
<dbReference type="SUPFAM" id="SSF57829">
    <property type="entry name" value="Zn-binding ribosomal proteins"/>
    <property type="match status" value="1"/>
</dbReference>
<dbReference type="NCBIfam" id="NF001764">
    <property type="entry name" value="PRK00504.1"/>
    <property type="match status" value="1"/>
</dbReference>
<dbReference type="GO" id="GO:0005737">
    <property type="term" value="C:cytoplasm"/>
    <property type="evidence" value="ECO:0007669"/>
    <property type="project" value="UniProtKB-ARBA"/>
</dbReference>
<comment type="similarity">
    <text evidence="1 5">Belongs to the bacterial ribosomal protein bL33 family.</text>
</comment>
<dbReference type="GO" id="GO:0006412">
    <property type="term" value="P:translation"/>
    <property type="evidence" value="ECO:0007669"/>
    <property type="project" value="UniProtKB-UniRule"/>
</dbReference>
<dbReference type="AlphaFoldDB" id="A0A3T0TT12"/>
<dbReference type="GO" id="GO:1990904">
    <property type="term" value="C:ribonucleoprotein complex"/>
    <property type="evidence" value="ECO:0007669"/>
    <property type="project" value="UniProtKB-KW"/>
</dbReference>
<dbReference type="InterPro" id="IPR038584">
    <property type="entry name" value="Ribosomal_bL33_sf"/>
</dbReference>
<dbReference type="EMBL" id="CP033058">
    <property type="protein sequence ID" value="AZZ65232.1"/>
    <property type="molecule type" value="Genomic_DNA"/>
</dbReference>
<gene>
    <name evidence="5 6" type="primary">rpmG</name>
    <name evidence="6" type="ORF">DMC14_000180</name>
</gene>
<keyword evidence="7" id="KW-1185">Reference proteome</keyword>
<evidence type="ECO:0000256" key="2">
    <source>
        <dbReference type="ARBA" id="ARBA00022980"/>
    </source>
</evidence>
<evidence type="ECO:0000313" key="6">
    <source>
        <dbReference type="EMBL" id="AZZ65232.1"/>
    </source>
</evidence>
<dbReference type="InterPro" id="IPR001705">
    <property type="entry name" value="Ribosomal_bL33"/>
</dbReference>
<sequence>MKKQKKVTLACQECFRKNYSVNKSNEIRLEIKKFCKFCNAQTLHKEEK</sequence>
<reference evidence="6" key="1">
    <citation type="submission" date="2019-03" db="EMBL/GenBank/DDBJ databases">
        <title>Draft Sequence and Annotation of the Mycoplasma phocicerebrale Strain 1049T Genome.</title>
        <authorList>
            <person name="Frasca S.Jr."/>
            <person name="Kutish G.F."/>
            <person name="Castellanos Gell J."/>
            <person name="Michaels D.L."/>
            <person name="Brown D.R."/>
        </authorList>
    </citation>
    <scope>NUCLEOTIDE SEQUENCE</scope>
    <source>
        <strain evidence="6">1049</strain>
    </source>
</reference>
<organism evidence="6 7">
    <name type="scientific">Metamycoplasma phocicerebrale</name>
    <dbReference type="NCBI Taxonomy" id="142649"/>
    <lineage>
        <taxon>Bacteria</taxon>
        <taxon>Bacillati</taxon>
        <taxon>Mycoplasmatota</taxon>
        <taxon>Mycoplasmoidales</taxon>
        <taxon>Metamycoplasmataceae</taxon>
        <taxon>Metamycoplasma</taxon>
    </lineage>
</organism>
<dbReference type="KEGG" id="mphc:DMC14_000180"/>
<dbReference type="NCBIfam" id="TIGR01023">
    <property type="entry name" value="rpmG_bact"/>
    <property type="match status" value="1"/>
</dbReference>
<keyword evidence="2 5" id="KW-0689">Ribosomal protein</keyword>
<dbReference type="Gene3D" id="2.20.28.120">
    <property type="entry name" value="Ribosomal protein L33"/>
    <property type="match status" value="1"/>
</dbReference>
<dbReference type="Proteomes" id="UP000256585">
    <property type="component" value="Chromosome"/>
</dbReference>
<dbReference type="GO" id="GO:0003735">
    <property type="term" value="F:structural constituent of ribosome"/>
    <property type="evidence" value="ECO:0007669"/>
    <property type="project" value="InterPro"/>
</dbReference>
<dbReference type="RefSeq" id="WP_116171949.1">
    <property type="nucleotide sequence ID" value="NZ_CP033058.2"/>
</dbReference>
<dbReference type="InterPro" id="IPR011332">
    <property type="entry name" value="Ribosomal_zn-bd"/>
</dbReference>
<name>A0A3T0TT12_9BACT</name>
<dbReference type="Pfam" id="PF00471">
    <property type="entry name" value="Ribosomal_L33"/>
    <property type="match status" value="1"/>
</dbReference>
<dbReference type="GO" id="GO:0005840">
    <property type="term" value="C:ribosome"/>
    <property type="evidence" value="ECO:0007669"/>
    <property type="project" value="UniProtKB-KW"/>
</dbReference>
<protein>
    <recommendedName>
        <fullName evidence="4 5">Large ribosomal subunit protein bL33</fullName>
    </recommendedName>
</protein>
<proteinExistence type="inferred from homology"/>
<evidence type="ECO:0000256" key="4">
    <source>
        <dbReference type="ARBA" id="ARBA00035176"/>
    </source>
</evidence>
<dbReference type="OrthoDB" id="197660at2"/>
<keyword evidence="3 5" id="KW-0687">Ribonucleoprotein</keyword>
<accession>A0A3T0TT12</accession>
<evidence type="ECO:0000313" key="7">
    <source>
        <dbReference type="Proteomes" id="UP000256585"/>
    </source>
</evidence>
<evidence type="ECO:0000256" key="3">
    <source>
        <dbReference type="ARBA" id="ARBA00023274"/>
    </source>
</evidence>
<dbReference type="HAMAP" id="MF_00294">
    <property type="entry name" value="Ribosomal_bL33"/>
    <property type="match status" value="1"/>
</dbReference>
<evidence type="ECO:0000256" key="5">
    <source>
        <dbReference type="HAMAP-Rule" id="MF_00294"/>
    </source>
</evidence>